<dbReference type="RefSeq" id="WP_136371621.1">
    <property type="nucleotide sequence ID" value="NZ_SSOB01000027.1"/>
</dbReference>
<feature type="signal peptide" evidence="7">
    <location>
        <begin position="1"/>
        <end position="26"/>
    </location>
</feature>
<keyword evidence="2 7" id="KW-0732">Signal</keyword>
<dbReference type="InterPro" id="IPR006059">
    <property type="entry name" value="SBP"/>
</dbReference>
<gene>
    <name evidence="8" type="ORF">E6C55_20175</name>
</gene>
<reference evidence="8 9" key="1">
    <citation type="submission" date="2019-04" db="EMBL/GenBank/DDBJ databases">
        <title>Cohnella sp. nov. isolated from preserved vegetables.</title>
        <authorList>
            <person name="Lin S.-Y."/>
            <person name="Hung M.-H."/>
            <person name="Young C.-C."/>
        </authorList>
    </citation>
    <scope>NUCLEOTIDE SEQUENCE [LARGE SCALE GENOMIC DNA]</scope>
    <source>
        <strain evidence="8 9">CC-MHH1044</strain>
    </source>
</reference>
<feature type="region of interest" description="Disordered" evidence="6">
    <location>
        <begin position="37"/>
        <end position="62"/>
    </location>
</feature>
<dbReference type="AlphaFoldDB" id="A0A4S4BMN1"/>
<proteinExistence type="predicted"/>
<protein>
    <submittedName>
        <fullName evidence="8">Extracellular solute-binding protein</fullName>
    </submittedName>
</protein>
<evidence type="ECO:0000256" key="4">
    <source>
        <dbReference type="ARBA" id="ARBA00023139"/>
    </source>
</evidence>
<feature type="chain" id="PRO_5039189088" evidence="7">
    <location>
        <begin position="27"/>
        <end position="479"/>
    </location>
</feature>
<evidence type="ECO:0000256" key="2">
    <source>
        <dbReference type="ARBA" id="ARBA00022729"/>
    </source>
</evidence>
<dbReference type="PANTHER" id="PTHR43649">
    <property type="entry name" value="ARABINOSE-BINDING PROTEIN-RELATED"/>
    <property type="match status" value="1"/>
</dbReference>
<evidence type="ECO:0000256" key="6">
    <source>
        <dbReference type="SAM" id="MobiDB-lite"/>
    </source>
</evidence>
<dbReference type="Proteomes" id="UP000310636">
    <property type="component" value="Unassembled WGS sequence"/>
</dbReference>
<dbReference type="PANTHER" id="PTHR43649:SF33">
    <property type="entry name" value="POLYGALACTURONAN_RHAMNOGALACTURONAN-BINDING PROTEIN YTCQ"/>
    <property type="match status" value="1"/>
</dbReference>
<keyword evidence="5" id="KW-0449">Lipoprotein</keyword>
<accession>A0A4S4BMN1</accession>
<dbReference type="EMBL" id="SSOB01000027">
    <property type="protein sequence ID" value="THF76094.1"/>
    <property type="molecule type" value="Genomic_DNA"/>
</dbReference>
<dbReference type="SUPFAM" id="SSF53850">
    <property type="entry name" value="Periplasmic binding protein-like II"/>
    <property type="match status" value="1"/>
</dbReference>
<evidence type="ECO:0000256" key="5">
    <source>
        <dbReference type="ARBA" id="ARBA00023288"/>
    </source>
</evidence>
<keyword evidence="4" id="KW-0564">Palmitate</keyword>
<comment type="caution">
    <text evidence="8">The sequence shown here is derived from an EMBL/GenBank/DDBJ whole genome shotgun (WGS) entry which is preliminary data.</text>
</comment>
<keyword evidence="1" id="KW-1003">Cell membrane</keyword>
<dbReference type="PROSITE" id="PS51257">
    <property type="entry name" value="PROKAR_LIPOPROTEIN"/>
    <property type="match status" value="1"/>
</dbReference>
<sequence length="479" mass="51486">MKWAGSKENRGLALTLALTLGLSAIAAGCGNNNNGAATSTSGASPSANEELTQQSPASEGPKTKIAFWSHQSNLKDKMTELIDEYNRTNTDGIEIDLNVVADKYNDVLSLAFSTGEGPDIFTITGPSSTRKMVDNKWGQPLNDFITDEFKARFLDGVWVENNNVIGGQIYTLTDSASTMRLLYNKSLFAEAGLDPEKPPTTFAELRDYAKKIKEASGGKAAGFGLPMADGYNIDVAMLNTLGYSAIGLNRGFDHAQGKFDFAPYKPLLELFSGMQQDGSMLEGALLVSADQGRAKFAEGSIGMFGGASWDPGIYAGMDIGFDVGVAEFPTIDGTAKGKSSIQTGSGYMMSATAKDKEKTWKAMEFIFSTGFMGELVKQAGGISLLKDIAGNPAYQSDLKLLDQFQINDDETVWPPFPPGLKLQGDAMQAVFIQVINGQRKVDDALADLTKRYNEAFDQAIAEGSYTRESYTIPGFNPLG</sequence>
<keyword evidence="3" id="KW-0472">Membrane</keyword>
<organism evidence="8 9">
    <name type="scientific">Cohnella fermenti</name>
    <dbReference type="NCBI Taxonomy" id="2565925"/>
    <lineage>
        <taxon>Bacteria</taxon>
        <taxon>Bacillati</taxon>
        <taxon>Bacillota</taxon>
        <taxon>Bacilli</taxon>
        <taxon>Bacillales</taxon>
        <taxon>Paenibacillaceae</taxon>
        <taxon>Cohnella</taxon>
    </lineage>
</organism>
<feature type="compositionally biased region" description="Low complexity" evidence="6">
    <location>
        <begin position="37"/>
        <end position="48"/>
    </location>
</feature>
<dbReference type="InterPro" id="IPR050490">
    <property type="entry name" value="Bact_solute-bd_prot1"/>
</dbReference>
<dbReference type="Gene3D" id="3.40.190.10">
    <property type="entry name" value="Periplasmic binding protein-like II"/>
    <property type="match status" value="1"/>
</dbReference>
<evidence type="ECO:0000256" key="7">
    <source>
        <dbReference type="SAM" id="SignalP"/>
    </source>
</evidence>
<dbReference type="OrthoDB" id="2544341at2"/>
<keyword evidence="9" id="KW-1185">Reference proteome</keyword>
<evidence type="ECO:0000256" key="3">
    <source>
        <dbReference type="ARBA" id="ARBA00023136"/>
    </source>
</evidence>
<evidence type="ECO:0000256" key="1">
    <source>
        <dbReference type="ARBA" id="ARBA00022475"/>
    </source>
</evidence>
<dbReference type="Pfam" id="PF01547">
    <property type="entry name" value="SBP_bac_1"/>
    <property type="match status" value="1"/>
</dbReference>
<evidence type="ECO:0000313" key="8">
    <source>
        <dbReference type="EMBL" id="THF76094.1"/>
    </source>
</evidence>
<name>A0A4S4BMN1_9BACL</name>
<evidence type="ECO:0000313" key="9">
    <source>
        <dbReference type="Proteomes" id="UP000310636"/>
    </source>
</evidence>